<dbReference type="PANTHER" id="PTHR33990:SF2">
    <property type="entry name" value="PHNB-LIKE DOMAIN-CONTAINING PROTEIN"/>
    <property type="match status" value="1"/>
</dbReference>
<dbReference type="PANTHER" id="PTHR33990">
    <property type="entry name" value="PROTEIN YJDN-RELATED"/>
    <property type="match status" value="1"/>
</dbReference>
<reference evidence="3" key="1">
    <citation type="submission" date="2016-10" db="EMBL/GenBank/DDBJ databases">
        <authorList>
            <person name="Varghese N."/>
            <person name="Submissions S."/>
        </authorList>
    </citation>
    <scope>NUCLEOTIDE SEQUENCE [LARGE SCALE GENOMIC DNA]</scope>
    <source>
        <strain evidence="3">DSM 40318</strain>
    </source>
</reference>
<evidence type="ECO:0000313" key="2">
    <source>
        <dbReference type="EMBL" id="SED58131.1"/>
    </source>
</evidence>
<protein>
    <submittedName>
        <fullName evidence="2">Glyoxalase superfamily enzyme, possibly 3-demethylubiquinone-9 3-methyltransferase</fullName>
    </submittedName>
</protein>
<accession>A0A1H5BV90</accession>
<dbReference type="PIRSF" id="PIRSF021700">
    <property type="entry name" value="3_dmu_93_MTrfase"/>
    <property type="match status" value="1"/>
</dbReference>
<name>A0A1H5BV90_STRMJ</name>
<dbReference type="EMBL" id="FNST01000002">
    <property type="protein sequence ID" value="SED58131.1"/>
    <property type="molecule type" value="Genomic_DNA"/>
</dbReference>
<keyword evidence="2" id="KW-0830">Ubiquinone</keyword>
<organism evidence="2 3">
    <name type="scientific">Streptomyces melanosporofaciens</name>
    <dbReference type="NCBI Taxonomy" id="67327"/>
    <lineage>
        <taxon>Bacteria</taxon>
        <taxon>Bacillati</taxon>
        <taxon>Actinomycetota</taxon>
        <taxon>Actinomycetes</taxon>
        <taxon>Kitasatosporales</taxon>
        <taxon>Streptomycetaceae</taxon>
        <taxon>Streptomyces</taxon>
        <taxon>Streptomyces violaceusniger group</taxon>
    </lineage>
</organism>
<dbReference type="InterPro" id="IPR028973">
    <property type="entry name" value="PhnB-like"/>
</dbReference>
<dbReference type="RefSeq" id="WP_093469618.1">
    <property type="nucleotide sequence ID" value="NZ_FNST01000002.1"/>
</dbReference>
<dbReference type="AlphaFoldDB" id="A0A1H5BV90"/>
<evidence type="ECO:0000259" key="1">
    <source>
        <dbReference type="Pfam" id="PF06983"/>
    </source>
</evidence>
<dbReference type="Pfam" id="PF06983">
    <property type="entry name" value="3-dmu-9_3-mt"/>
    <property type="match status" value="1"/>
</dbReference>
<gene>
    <name evidence="2" type="ORF">SAMN04490356_9067</name>
</gene>
<dbReference type="InterPro" id="IPR009725">
    <property type="entry name" value="3_dmu_93_MTrfase"/>
</dbReference>
<evidence type="ECO:0000313" key="3">
    <source>
        <dbReference type="Proteomes" id="UP000198609"/>
    </source>
</evidence>
<keyword evidence="3" id="KW-1185">Reference proteome</keyword>
<dbReference type="SUPFAM" id="SSF54593">
    <property type="entry name" value="Glyoxalase/Bleomycin resistance protein/Dihydroxybiphenyl dioxygenase"/>
    <property type="match status" value="1"/>
</dbReference>
<dbReference type="Proteomes" id="UP000198609">
    <property type="component" value="Unassembled WGS sequence"/>
</dbReference>
<sequence length="160" mass="17294">MATDGFTTCLWFDGNAEEAAQHYISIFKNSRLGRIAHYTGVEPGGAEGSVMTVEFEANGQKFVGLNGGPQFTFSEAISFQVHCADQDEVDYYWSTLSEGGEEGPCGWVKDKFGVSWQVVPTALLDMVSGSDPQKAKRATDAMMKMGKLDIAALQTAYDGA</sequence>
<dbReference type="InterPro" id="IPR029068">
    <property type="entry name" value="Glyas_Bleomycin-R_OHBP_Dase"/>
</dbReference>
<proteinExistence type="predicted"/>
<keyword evidence="2" id="KW-0489">Methyltransferase</keyword>
<dbReference type="GO" id="GO:0032259">
    <property type="term" value="P:methylation"/>
    <property type="evidence" value="ECO:0007669"/>
    <property type="project" value="UniProtKB-KW"/>
</dbReference>
<dbReference type="GO" id="GO:0008168">
    <property type="term" value="F:methyltransferase activity"/>
    <property type="evidence" value="ECO:0007669"/>
    <property type="project" value="UniProtKB-KW"/>
</dbReference>
<dbReference type="Gene3D" id="3.10.180.10">
    <property type="entry name" value="2,3-Dihydroxybiphenyl 1,2-Dioxygenase, domain 1"/>
    <property type="match status" value="1"/>
</dbReference>
<keyword evidence="2" id="KW-0808">Transferase</keyword>
<feature type="domain" description="PhnB-like" evidence="1">
    <location>
        <begin position="6"/>
        <end position="119"/>
    </location>
</feature>
<dbReference type="CDD" id="cd06588">
    <property type="entry name" value="PhnB_like"/>
    <property type="match status" value="1"/>
</dbReference>